<dbReference type="GO" id="GO:0020037">
    <property type="term" value="F:heme binding"/>
    <property type="evidence" value="ECO:0007669"/>
    <property type="project" value="InterPro"/>
</dbReference>
<dbReference type="PANTHER" id="PTHR24289:SF1">
    <property type="entry name" value="STEROID 17-ALPHA-HYDROXYLASE_17,20 LYASE"/>
    <property type="match status" value="1"/>
</dbReference>
<dbReference type="Gene3D" id="1.10.630.10">
    <property type="entry name" value="Cytochrome P450"/>
    <property type="match status" value="1"/>
</dbReference>
<evidence type="ECO:0000256" key="5">
    <source>
        <dbReference type="ARBA" id="ARBA00023004"/>
    </source>
</evidence>
<dbReference type="PRINTS" id="PR00463">
    <property type="entry name" value="EP450I"/>
</dbReference>
<organism evidence="7">
    <name type="scientific">Medioppia subpectinata</name>
    <dbReference type="NCBI Taxonomy" id="1979941"/>
    <lineage>
        <taxon>Eukaryota</taxon>
        <taxon>Metazoa</taxon>
        <taxon>Ecdysozoa</taxon>
        <taxon>Arthropoda</taxon>
        <taxon>Chelicerata</taxon>
        <taxon>Arachnida</taxon>
        <taxon>Acari</taxon>
        <taxon>Acariformes</taxon>
        <taxon>Sarcoptiformes</taxon>
        <taxon>Oribatida</taxon>
        <taxon>Brachypylina</taxon>
        <taxon>Oppioidea</taxon>
        <taxon>Oppiidae</taxon>
        <taxon>Medioppia</taxon>
    </lineage>
</organism>
<accession>A0A7R9KXD6</accession>
<keyword evidence="3" id="KW-0479">Metal-binding</keyword>
<evidence type="ECO:0000256" key="6">
    <source>
        <dbReference type="ARBA" id="ARBA00023033"/>
    </source>
</evidence>
<dbReference type="GO" id="GO:0004497">
    <property type="term" value="F:monooxygenase activity"/>
    <property type="evidence" value="ECO:0007669"/>
    <property type="project" value="UniProtKB-KW"/>
</dbReference>
<evidence type="ECO:0000256" key="4">
    <source>
        <dbReference type="ARBA" id="ARBA00023002"/>
    </source>
</evidence>
<evidence type="ECO:0000256" key="2">
    <source>
        <dbReference type="ARBA" id="ARBA00022617"/>
    </source>
</evidence>
<sequence length="263" mass="30177">MFRNHKLAWHAEVSKLSKVYGPVFTLWIGPLPFVFICDLDMGRQAFNKCDFSGKIYNNEKHADMVFNDPGKCLESLRRVSLTAIRKYAKSKALSEVVDENVRQMVDNIAKDVAINTPFKLKPYAYNTFVNIMGAAVFSKKINNDQDVFIKTKYLITEFLTDLGPSLFLYQFVPVLQYLMADPLAKYKQYFTDLMTYTRNIYQTHDKTHDSENLCDFCDILIAAKHEAIADDKQTAPYLTDDNLPAALIDMLTGSEDRVVLDEF</sequence>
<dbReference type="PANTHER" id="PTHR24289">
    <property type="entry name" value="STEROID 17-ALPHA-HYDROXYLASE/17,20 LYASE"/>
    <property type="match status" value="1"/>
</dbReference>
<keyword evidence="8" id="KW-1185">Reference proteome</keyword>
<protein>
    <recommendedName>
        <fullName evidence="9">Cytochrome P450</fullName>
    </recommendedName>
</protein>
<keyword evidence="6" id="KW-0503">Monooxygenase</keyword>
<dbReference type="SUPFAM" id="SSF48264">
    <property type="entry name" value="Cytochrome P450"/>
    <property type="match status" value="1"/>
</dbReference>
<evidence type="ECO:0000256" key="1">
    <source>
        <dbReference type="ARBA" id="ARBA00010617"/>
    </source>
</evidence>
<dbReference type="Pfam" id="PF00067">
    <property type="entry name" value="p450"/>
    <property type="match status" value="1"/>
</dbReference>
<dbReference type="InterPro" id="IPR036396">
    <property type="entry name" value="Cyt_P450_sf"/>
</dbReference>
<dbReference type="AlphaFoldDB" id="A0A7R9KXD6"/>
<keyword evidence="5" id="KW-0408">Iron</keyword>
<reference evidence="7" key="1">
    <citation type="submission" date="2020-11" db="EMBL/GenBank/DDBJ databases">
        <authorList>
            <person name="Tran Van P."/>
        </authorList>
    </citation>
    <scope>NUCLEOTIDE SEQUENCE</scope>
</reference>
<evidence type="ECO:0008006" key="9">
    <source>
        <dbReference type="Google" id="ProtNLM"/>
    </source>
</evidence>
<dbReference type="EMBL" id="CAJPIZ010008573">
    <property type="protein sequence ID" value="CAG2111235.1"/>
    <property type="molecule type" value="Genomic_DNA"/>
</dbReference>
<name>A0A7R9KXD6_9ACAR</name>
<keyword evidence="4" id="KW-0560">Oxidoreductase</keyword>
<dbReference type="GO" id="GO:0005506">
    <property type="term" value="F:iron ion binding"/>
    <property type="evidence" value="ECO:0007669"/>
    <property type="project" value="InterPro"/>
</dbReference>
<dbReference type="GO" id="GO:0016705">
    <property type="term" value="F:oxidoreductase activity, acting on paired donors, with incorporation or reduction of molecular oxygen"/>
    <property type="evidence" value="ECO:0007669"/>
    <property type="project" value="InterPro"/>
</dbReference>
<dbReference type="InterPro" id="IPR002401">
    <property type="entry name" value="Cyt_P450_E_grp-I"/>
</dbReference>
<evidence type="ECO:0000313" key="8">
    <source>
        <dbReference type="Proteomes" id="UP000759131"/>
    </source>
</evidence>
<dbReference type="OrthoDB" id="1055148at2759"/>
<gene>
    <name evidence="7" type="ORF">OSB1V03_LOCUS11217</name>
</gene>
<proteinExistence type="inferred from homology"/>
<dbReference type="InterPro" id="IPR001128">
    <property type="entry name" value="Cyt_P450"/>
</dbReference>
<evidence type="ECO:0000313" key="7">
    <source>
        <dbReference type="EMBL" id="CAD7630805.1"/>
    </source>
</evidence>
<dbReference type="Proteomes" id="UP000759131">
    <property type="component" value="Unassembled WGS sequence"/>
</dbReference>
<comment type="similarity">
    <text evidence="1">Belongs to the cytochrome P450 family.</text>
</comment>
<keyword evidence="2" id="KW-0349">Heme</keyword>
<evidence type="ECO:0000256" key="3">
    <source>
        <dbReference type="ARBA" id="ARBA00022723"/>
    </source>
</evidence>
<dbReference type="EMBL" id="OC863148">
    <property type="protein sequence ID" value="CAD7630805.1"/>
    <property type="molecule type" value="Genomic_DNA"/>
</dbReference>